<feature type="transmembrane region" description="Helical" evidence="1">
    <location>
        <begin position="23"/>
        <end position="41"/>
    </location>
</feature>
<evidence type="ECO:0000313" key="2">
    <source>
        <dbReference type="EMBL" id="MBE0348854.1"/>
    </source>
</evidence>
<dbReference type="AlphaFoldDB" id="A0A8I0N1J0"/>
<sequence>MCISIFQYSVEAQNWPQALPFELLFAPLHILVIAFLLAELVS</sequence>
<keyword evidence="1" id="KW-1133">Transmembrane helix</keyword>
<dbReference type="EMBL" id="AQHF01000034">
    <property type="protein sequence ID" value="MBE0348854.1"/>
    <property type="molecule type" value="Genomic_DNA"/>
</dbReference>
<keyword evidence="1" id="KW-0472">Membrane</keyword>
<keyword evidence="3" id="KW-1185">Reference proteome</keyword>
<dbReference type="RefSeq" id="WP_263972642.1">
    <property type="nucleotide sequence ID" value="NZ_AQHF01000034.1"/>
</dbReference>
<name>A0A8I0N1J0_9GAMM</name>
<protein>
    <submittedName>
        <fullName evidence="2">Uncharacterized protein</fullName>
    </submittedName>
</protein>
<keyword evidence="1" id="KW-0812">Transmembrane</keyword>
<gene>
    <name evidence="2" type="ORF">PPEP_b0703</name>
</gene>
<proteinExistence type="predicted"/>
<reference evidence="2 3" key="1">
    <citation type="submission" date="2015-06" db="EMBL/GenBank/DDBJ databases">
        <title>Genome sequence of Pseudoalteromonas peptidolytica.</title>
        <authorList>
            <person name="Xie B.-B."/>
            <person name="Rong J.-C."/>
            <person name="Qin Q.-L."/>
            <person name="Zhang Y.-Z."/>
        </authorList>
    </citation>
    <scope>NUCLEOTIDE SEQUENCE [LARGE SCALE GENOMIC DNA]</scope>
    <source>
        <strain evidence="2 3">F12-50-A1</strain>
    </source>
</reference>
<dbReference type="Proteomes" id="UP000660708">
    <property type="component" value="Unassembled WGS sequence"/>
</dbReference>
<comment type="caution">
    <text evidence="2">The sequence shown here is derived from an EMBL/GenBank/DDBJ whole genome shotgun (WGS) entry which is preliminary data.</text>
</comment>
<evidence type="ECO:0000313" key="3">
    <source>
        <dbReference type="Proteomes" id="UP000660708"/>
    </source>
</evidence>
<organism evidence="2 3">
    <name type="scientific">Pseudoalteromonas peptidolytica F12-50-A1</name>
    <dbReference type="NCBI Taxonomy" id="1315280"/>
    <lineage>
        <taxon>Bacteria</taxon>
        <taxon>Pseudomonadati</taxon>
        <taxon>Pseudomonadota</taxon>
        <taxon>Gammaproteobacteria</taxon>
        <taxon>Alteromonadales</taxon>
        <taxon>Pseudoalteromonadaceae</taxon>
        <taxon>Pseudoalteromonas</taxon>
    </lineage>
</organism>
<accession>A0A8I0N1J0</accession>
<evidence type="ECO:0000256" key="1">
    <source>
        <dbReference type="SAM" id="Phobius"/>
    </source>
</evidence>